<protein>
    <recommendedName>
        <fullName evidence="3">F-box domain-containing protein</fullName>
    </recommendedName>
</protein>
<dbReference type="InParanoid" id="A0A2H3D6A4"/>
<accession>A0A2H3D6A4</accession>
<dbReference type="SUPFAM" id="SSF52047">
    <property type="entry name" value="RNI-like"/>
    <property type="match status" value="1"/>
</dbReference>
<proteinExistence type="predicted"/>
<dbReference type="Proteomes" id="UP000217790">
    <property type="component" value="Unassembled WGS sequence"/>
</dbReference>
<evidence type="ECO:0000313" key="1">
    <source>
        <dbReference type="EMBL" id="PBK86952.1"/>
    </source>
</evidence>
<dbReference type="AlphaFoldDB" id="A0A2H3D6A4"/>
<evidence type="ECO:0000313" key="2">
    <source>
        <dbReference type="Proteomes" id="UP000217790"/>
    </source>
</evidence>
<dbReference type="Gene3D" id="3.80.10.10">
    <property type="entry name" value="Ribonuclease Inhibitor"/>
    <property type="match status" value="1"/>
</dbReference>
<dbReference type="InterPro" id="IPR036047">
    <property type="entry name" value="F-box-like_dom_sf"/>
</dbReference>
<sequence>MISFPPEIMLVIFGYLEGCHTSLEACCFVCCAWRPLAQPLVFADLSLSQFHSQAWNRKFATHPHFACWVTHLDIRGGNYGELQILSSCHSLLDDPALIRQLPNVKSLKVHGFLSLKKATIEVLCHFLRLESLEICNVPFEQPGDLLGFTSQMVDLKNLTIGNIRIGGFHQDQSRRIGSVLRSHVDAVAKRLRSLNLQDVTQSLYILSWLSGSAFDLSGLTELSLSLRCSLTGRYHEPPNFSPYVAPFLRTVGAGIKHLLLNMEMLDSRQPYEINNMLNY</sequence>
<reference evidence="2" key="1">
    <citation type="journal article" date="2017" name="Nat. Ecol. Evol.">
        <title>Genome expansion and lineage-specific genetic innovations in the forest pathogenic fungi Armillaria.</title>
        <authorList>
            <person name="Sipos G."/>
            <person name="Prasanna A.N."/>
            <person name="Walter M.C."/>
            <person name="O'Connor E."/>
            <person name="Balint B."/>
            <person name="Krizsan K."/>
            <person name="Kiss B."/>
            <person name="Hess J."/>
            <person name="Varga T."/>
            <person name="Slot J."/>
            <person name="Riley R."/>
            <person name="Boka B."/>
            <person name="Rigling D."/>
            <person name="Barry K."/>
            <person name="Lee J."/>
            <person name="Mihaltcheva S."/>
            <person name="LaButti K."/>
            <person name="Lipzen A."/>
            <person name="Waldron R."/>
            <person name="Moloney N.M."/>
            <person name="Sperisen C."/>
            <person name="Kredics L."/>
            <person name="Vagvoelgyi C."/>
            <person name="Patrignani A."/>
            <person name="Fitzpatrick D."/>
            <person name="Nagy I."/>
            <person name="Doyle S."/>
            <person name="Anderson J.B."/>
            <person name="Grigoriev I.V."/>
            <person name="Gueldener U."/>
            <person name="Muensterkoetter M."/>
            <person name="Nagy L.G."/>
        </authorList>
    </citation>
    <scope>NUCLEOTIDE SEQUENCE [LARGE SCALE GENOMIC DNA]</scope>
    <source>
        <strain evidence="2">Ar21-2</strain>
    </source>
</reference>
<gene>
    <name evidence="1" type="ORF">ARMGADRAFT_472746</name>
</gene>
<dbReference type="OMA" id="LEACCFV"/>
<keyword evidence="2" id="KW-1185">Reference proteome</keyword>
<dbReference type="OrthoDB" id="2987916at2759"/>
<name>A0A2H3D6A4_ARMGA</name>
<dbReference type="InterPro" id="IPR032675">
    <property type="entry name" value="LRR_dom_sf"/>
</dbReference>
<evidence type="ECO:0008006" key="3">
    <source>
        <dbReference type="Google" id="ProtNLM"/>
    </source>
</evidence>
<dbReference type="SUPFAM" id="SSF81383">
    <property type="entry name" value="F-box domain"/>
    <property type="match status" value="1"/>
</dbReference>
<organism evidence="1 2">
    <name type="scientific">Armillaria gallica</name>
    <name type="common">Bulbous honey fungus</name>
    <name type="synonym">Armillaria bulbosa</name>
    <dbReference type="NCBI Taxonomy" id="47427"/>
    <lineage>
        <taxon>Eukaryota</taxon>
        <taxon>Fungi</taxon>
        <taxon>Dikarya</taxon>
        <taxon>Basidiomycota</taxon>
        <taxon>Agaricomycotina</taxon>
        <taxon>Agaricomycetes</taxon>
        <taxon>Agaricomycetidae</taxon>
        <taxon>Agaricales</taxon>
        <taxon>Marasmiineae</taxon>
        <taxon>Physalacriaceae</taxon>
        <taxon>Armillaria</taxon>
    </lineage>
</organism>
<dbReference type="EMBL" id="KZ293681">
    <property type="protein sequence ID" value="PBK86952.1"/>
    <property type="molecule type" value="Genomic_DNA"/>
</dbReference>